<comment type="similarity">
    <text evidence="1">Belongs to the 'phage' integrase family.</text>
</comment>
<keyword evidence="6" id="KW-1185">Reference proteome</keyword>
<accession>A0ABW5XSK0</accession>
<keyword evidence="3" id="KW-0233">DNA recombination</keyword>
<keyword evidence="2" id="KW-0238">DNA-binding</keyword>
<dbReference type="InterPro" id="IPR002104">
    <property type="entry name" value="Integrase_catalytic"/>
</dbReference>
<evidence type="ECO:0000256" key="3">
    <source>
        <dbReference type="ARBA" id="ARBA00023172"/>
    </source>
</evidence>
<dbReference type="EMBL" id="JBHUON010000014">
    <property type="protein sequence ID" value="MFD2865484.1"/>
    <property type="molecule type" value="Genomic_DNA"/>
</dbReference>
<dbReference type="Gene3D" id="1.10.443.10">
    <property type="entry name" value="Intergrase catalytic core"/>
    <property type="match status" value="1"/>
</dbReference>
<dbReference type="PANTHER" id="PTHR30349">
    <property type="entry name" value="PHAGE INTEGRASE-RELATED"/>
    <property type="match status" value="1"/>
</dbReference>
<name>A0ABW5XSK0_9SPHI</name>
<dbReference type="InterPro" id="IPR010998">
    <property type="entry name" value="Integrase_recombinase_N"/>
</dbReference>
<dbReference type="Pfam" id="PF17293">
    <property type="entry name" value="Arm-DNA-bind_5"/>
    <property type="match status" value="1"/>
</dbReference>
<evidence type="ECO:0000259" key="4">
    <source>
        <dbReference type="PROSITE" id="PS51898"/>
    </source>
</evidence>
<feature type="domain" description="Tyr recombinase" evidence="4">
    <location>
        <begin position="220"/>
        <end position="404"/>
    </location>
</feature>
<dbReference type="SUPFAM" id="SSF56349">
    <property type="entry name" value="DNA breaking-rejoining enzymes"/>
    <property type="match status" value="1"/>
</dbReference>
<dbReference type="Gene3D" id="1.10.150.130">
    <property type="match status" value="1"/>
</dbReference>
<dbReference type="Proteomes" id="UP001597601">
    <property type="component" value="Unassembled WGS sequence"/>
</dbReference>
<dbReference type="RefSeq" id="WP_377127890.1">
    <property type="nucleotide sequence ID" value="NZ_JBHUON010000014.1"/>
</dbReference>
<gene>
    <name evidence="5" type="ORF">ACFSYC_12355</name>
</gene>
<dbReference type="Pfam" id="PF13102">
    <property type="entry name" value="Phage_int_SAM_5"/>
    <property type="match status" value="1"/>
</dbReference>
<dbReference type="Pfam" id="PF00589">
    <property type="entry name" value="Phage_integrase"/>
    <property type="match status" value="1"/>
</dbReference>
<dbReference type="PROSITE" id="PS51898">
    <property type="entry name" value="TYR_RECOMBINASE"/>
    <property type="match status" value="1"/>
</dbReference>
<dbReference type="InterPro" id="IPR011010">
    <property type="entry name" value="DNA_brk_join_enz"/>
</dbReference>
<sequence>MLEKSFGLLFFMRKPKNYKNGLLPIYLKITVNGHPKELSAKRKWDPSKWNSAAGRATGTKEESRELNYYLNTLEQKVYEAKKSLMETDKLITSAAIKNVLIGFDESQRMILELFQHHNEQMKALEGIDFAPGTIERYNTSYEHTKQFIFWKYKVSDKDIKELNFEFISEYAFWLKSIRKCNHNTTMKYLGNFKKIVLVCVKNKWLTVDPFANFKLTKKEVERTALTNIELKRITQKKFESDRINQVKDMFLFSCYTGLSYVDLQQLKINDVCEGADGEKWIFTKRQKTKTATHIPLLQEAVRLMEKYHDHPKCIVSNLAFPVLTNQKMNSYLKEIADCCGIKINLTFHIARHTFATTITLSNGVPIESVSKMLGHSNLIQTQHYAKTLDIKVGQDMGKLRNLLSEKKS</sequence>
<dbReference type="CDD" id="cd01185">
    <property type="entry name" value="INTN1_C_like"/>
    <property type="match status" value="1"/>
</dbReference>
<dbReference type="PANTHER" id="PTHR30349:SF64">
    <property type="entry name" value="PROPHAGE INTEGRASE INTD-RELATED"/>
    <property type="match status" value="1"/>
</dbReference>
<evidence type="ECO:0000313" key="6">
    <source>
        <dbReference type="Proteomes" id="UP001597601"/>
    </source>
</evidence>
<evidence type="ECO:0000256" key="2">
    <source>
        <dbReference type="ARBA" id="ARBA00023125"/>
    </source>
</evidence>
<evidence type="ECO:0000313" key="5">
    <source>
        <dbReference type="EMBL" id="MFD2865484.1"/>
    </source>
</evidence>
<proteinExistence type="inferred from homology"/>
<protein>
    <submittedName>
        <fullName evidence="5">Site-specific integrase</fullName>
    </submittedName>
</protein>
<dbReference type="InterPro" id="IPR035386">
    <property type="entry name" value="Arm-DNA-bind_5"/>
</dbReference>
<reference evidence="6" key="1">
    <citation type="journal article" date="2019" name="Int. J. Syst. Evol. Microbiol.">
        <title>The Global Catalogue of Microorganisms (GCM) 10K type strain sequencing project: providing services to taxonomists for standard genome sequencing and annotation.</title>
        <authorList>
            <consortium name="The Broad Institute Genomics Platform"/>
            <consortium name="The Broad Institute Genome Sequencing Center for Infectious Disease"/>
            <person name="Wu L."/>
            <person name="Ma J."/>
        </authorList>
    </citation>
    <scope>NUCLEOTIDE SEQUENCE [LARGE SCALE GENOMIC DNA]</scope>
    <source>
        <strain evidence="6">KCTC 52232</strain>
    </source>
</reference>
<evidence type="ECO:0000256" key="1">
    <source>
        <dbReference type="ARBA" id="ARBA00008857"/>
    </source>
</evidence>
<dbReference type="InterPro" id="IPR050090">
    <property type="entry name" value="Tyrosine_recombinase_XerCD"/>
</dbReference>
<dbReference type="InterPro" id="IPR025269">
    <property type="entry name" value="SAM-like_dom"/>
</dbReference>
<comment type="caution">
    <text evidence="5">The sequence shown here is derived from an EMBL/GenBank/DDBJ whole genome shotgun (WGS) entry which is preliminary data.</text>
</comment>
<organism evidence="5 6">
    <name type="scientific">Mucilaginibacter antarcticus</name>
    <dbReference type="NCBI Taxonomy" id="1855725"/>
    <lineage>
        <taxon>Bacteria</taxon>
        <taxon>Pseudomonadati</taxon>
        <taxon>Bacteroidota</taxon>
        <taxon>Sphingobacteriia</taxon>
        <taxon>Sphingobacteriales</taxon>
        <taxon>Sphingobacteriaceae</taxon>
        <taxon>Mucilaginibacter</taxon>
    </lineage>
</organism>
<dbReference type="InterPro" id="IPR013762">
    <property type="entry name" value="Integrase-like_cat_sf"/>
</dbReference>